<evidence type="ECO:0000256" key="3">
    <source>
        <dbReference type="ARBA" id="ARBA00022989"/>
    </source>
</evidence>
<protein>
    <submittedName>
        <fullName evidence="7">MFS family permease</fullName>
    </submittedName>
</protein>
<dbReference type="InterPro" id="IPR011701">
    <property type="entry name" value="MFS"/>
</dbReference>
<keyword evidence="4 5" id="KW-0472">Membrane</keyword>
<evidence type="ECO:0000256" key="1">
    <source>
        <dbReference type="ARBA" id="ARBA00004651"/>
    </source>
</evidence>
<feature type="transmembrane region" description="Helical" evidence="5">
    <location>
        <begin position="298"/>
        <end position="317"/>
    </location>
</feature>
<dbReference type="Gene3D" id="1.20.1250.20">
    <property type="entry name" value="MFS general substrate transporter like domains"/>
    <property type="match status" value="1"/>
</dbReference>
<dbReference type="InterPro" id="IPR020846">
    <property type="entry name" value="MFS_dom"/>
</dbReference>
<evidence type="ECO:0000256" key="2">
    <source>
        <dbReference type="ARBA" id="ARBA00022692"/>
    </source>
</evidence>
<feature type="domain" description="Major facilitator superfamily (MFS) profile" evidence="6">
    <location>
        <begin position="34"/>
        <end position="442"/>
    </location>
</feature>
<evidence type="ECO:0000313" key="7">
    <source>
        <dbReference type="EMBL" id="MDQ0371964.1"/>
    </source>
</evidence>
<feature type="transmembrane region" description="Helical" evidence="5">
    <location>
        <begin position="192"/>
        <end position="212"/>
    </location>
</feature>
<sequence>MYLSLRDRPARSEAASPEEARAVRAAKRGRVSSVVITLGVVSLLTDISSESVAAVLPLYLTTALGLSTLAYGFVDGLMQGASALVRIAGGWAADKGDHPKWVAVVGYGLSAITRGVLLVASSFGAVVAIVAVDRIGKGIRTAPRDAMITASSDPRTLGRSFGVHRTLDTIGAALGPLLAFVVLWAIPDGYQTVFVISFGCAVIGLAALVLLVPDLRPRRAAWLTQHRSREARKLPKCKGCSCDIPGLEPAGRPFSWTFLTEPGLRRIFVMAGVLALLTVGDGFIYLSLQSRDGFATQWFPLLYVGTNVAYMALAIPVGRLADRVGRARVFVWGHAALVAAYVCAGVATGSAATTVAALLLLGLFYAATDGVLAALVGRRAAPNVRASAIGTAQTVVAVARMASSALFGLLWYTVGRGPAILTVAVLLACAVPVAWYVVRGLDAPVPEPVDAAADR</sequence>
<dbReference type="PROSITE" id="PS50850">
    <property type="entry name" value="MFS"/>
    <property type="match status" value="1"/>
</dbReference>
<dbReference type="PANTHER" id="PTHR23518">
    <property type="entry name" value="C-METHYLTRANSFERASE"/>
    <property type="match status" value="1"/>
</dbReference>
<name>A0ABU0E9N5_9CELL</name>
<keyword evidence="2 5" id="KW-0812">Transmembrane</keyword>
<evidence type="ECO:0000256" key="4">
    <source>
        <dbReference type="ARBA" id="ARBA00023136"/>
    </source>
</evidence>
<dbReference type="Proteomes" id="UP001239626">
    <property type="component" value="Unassembled WGS sequence"/>
</dbReference>
<proteinExistence type="predicted"/>
<feature type="transmembrane region" description="Helical" evidence="5">
    <location>
        <begin position="355"/>
        <end position="376"/>
    </location>
</feature>
<dbReference type="RefSeq" id="WP_307489147.1">
    <property type="nucleotide sequence ID" value="NZ_JAUSVB010000001.1"/>
</dbReference>
<dbReference type="Pfam" id="PF07690">
    <property type="entry name" value="MFS_1"/>
    <property type="match status" value="2"/>
</dbReference>
<dbReference type="EMBL" id="JAUSVB010000001">
    <property type="protein sequence ID" value="MDQ0371964.1"/>
    <property type="molecule type" value="Genomic_DNA"/>
</dbReference>
<evidence type="ECO:0000256" key="5">
    <source>
        <dbReference type="SAM" id="Phobius"/>
    </source>
</evidence>
<feature type="transmembrane region" description="Helical" evidence="5">
    <location>
        <begin position="329"/>
        <end position="349"/>
    </location>
</feature>
<comment type="caution">
    <text evidence="7">The sequence shown here is derived from an EMBL/GenBank/DDBJ whole genome shotgun (WGS) entry which is preliminary data.</text>
</comment>
<keyword evidence="3 5" id="KW-1133">Transmembrane helix</keyword>
<evidence type="ECO:0000259" key="6">
    <source>
        <dbReference type="PROSITE" id="PS50850"/>
    </source>
</evidence>
<reference evidence="7 8" key="1">
    <citation type="submission" date="2023-07" db="EMBL/GenBank/DDBJ databases">
        <title>Sorghum-associated microbial communities from plants grown in Nebraska, USA.</title>
        <authorList>
            <person name="Schachtman D."/>
        </authorList>
    </citation>
    <scope>NUCLEOTIDE SEQUENCE [LARGE SCALE GENOMIC DNA]</scope>
    <source>
        <strain evidence="7 8">BE332</strain>
    </source>
</reference>
<dbReference type="CDD" id="cd17370">
    <property type="entry name" value="MFS_MJ1317_like"/>
    <property type="match status" value="1"/>
</dbReference>
<feature type="transmembrane region" description="Helical" evidence="5">
    <location>
        <begin position="52"/>
        <end position="74"/>
    </location>
</feature>
<dbReference type="InterPro" id="IPR036259">
    <property type="entry name" value="MFS_trans_sf"/>
</dbReference>
<feature type="transmembrane region" description="Helical" evidence="5">
    <location>
        <begin position="388"/>
        <end position="412"/>
    </location>
</feature>
<dbReference type="SUPFAM" id="SSF103473">
    <property type="entry name" value="MFS general substrate transporter"/>
    <property type="match status" value="1"/>
</dbReference>
<organism evidence="7 8">
    <name type="scientific">Cellulomonas humilata</name>
    <dbReference type="NCBI Taxonomy" id="144055"/>
    <lineage>
        <taxon>Bacteria</taxon>
        <taxon>Bacillati</taxon>
        <taxon>Actinomycetota</taxon>
        <taxon>Actinomycetes</taxon>
        <taxon>Micrococcales</taxon>
        <taxon>Cellulomonadaceae</taxon>
        <taxon>Cellulomonas</taxon>
    </lineage>
</organism>
<accession>A0ABU0E9N5</accession>
<comment type="subcellular location">
    <subcellularLocation>
        <location evidence="1">Cell membrane</location>
        <topology evidence="1">Multi-pass membrane protein</topology>
    </subcellularLocation>
</comment>
<evidence type="ECO:0000313" key="8">
    <source>
        <dbReference type="Proteomes" id="UP001239626"/>
    </source>
</evidence>
<feature type="transmembrane region" description="Helical" evidence="5">
    <location>
        <begin position="418"/>
        <end position="438"/>
    </location>
</feature>
<gene>
    <name evidence="7" type="ORF">J2X26_000261</name>
</gene>
<dbReference type="PANTHER" id="PTHR23518:SF2">
    <property type="entry name" value="MAJOR FACILITATOR SUPERFAMILY TRANSPORTER"/>
    <property type="match status" value="1"/>
</dbReference>
<feature type="transmembrane region" description="Helical" evidence="5">
    <location>
        <begin position="267"/>
        <end position="286"/>
    </location>
</feature>
<keyword evidence="8" id="KW-1185">Reference proteome</keyword>
<feature type="transmembrane region" description="Helical" evidence="5">
    <location>
        <begin position="167"/>
        <end position="186"/>
    </location>
</feature>
<feature type="transmembrane region" description="Helical" evidence="5">
    <location>
        <begin position="111"/>
        <end position="132"/>
    </location>
</feature>